<proteinExistence type="predicted"/>
<dbReference type="EMBL" id="PKPP01000023">
    <property type="protein sequence ID" value="PWA99365.1"/>
    <property type="molecule type" value="Genomic_DNA"/>
</dbReference>
<dbReference type="NCBIfam" id="TIGR01640">
    <property type="entry name" value="F_box_assoc_1"/>
    <property type="match status" value="1"/>
</dbReference>
<dbReference type="SUPFAM" id="SSF81383">
    <property type="entry name" value="F-box domain"/>
    <property type="match status" value="1"/>
</dbReference>
<organism evidence="3 4">
    <name type="scientific">Artemisia annua</name>
    <name type="common">Sweet wormwood</name>
    <dbReference type="NCBI Taxonomy" id="35608"/>
    <lineage>
        <taxon>Eukaryota</taxon>
        <taxon>Viridiplantae</taxon>
        <taxon>Streptophyta</taxon>
        <taxon>Embryophyta</taxon>
        <taxon>Tracheophyta</taxon>
        <taxon>Spermatophyta</taxon>
        <taxon>Magnoliopsida</taxon>
        <taxon>eudicotyledons</taxon>
        <taxon>Gunneridae</taxon>
        <taxon>Pentapetalae</taxon>
        <taxon>asterids</taxon>
        <taxon>campanulids</taxon>
        <taxon>Asterales</taxon>
        <taxon>Asteraceae</taxon>
        <taxon>Asteroideae</taxon>
        <taxon>Anthemideae</taxon>
        <taxon>Artemisiinae</taxon>
        <taxon>Artemisia</taxon>
    </lineage>
</organism>
<dbReference type="AlphaFoldDB" id="A0A2U1QMY1"/>
<dbReference type="Pfam" id="PF08268">
    <property type="entry name" value="FBA_3"/>
    <property type="match status" value="1"/>
</dbReference>
<protein>
    <submittedName>
        <fullName evidence="3">F-box domain-containing protein</fullName>
    </submittedName>
</protein>
<evidence type="ECO:0000313" key="4">
    <source>
        <dbReference type="Proteomes" id="UP000245207"/>
    </source>
</evidence>
<evidence type="ECO:0000313" key="3">
    <source>
        <dbReference type="EMBL" id="PWA99365.1"/>
    </source>
</evidence>
<feature type="compositionally biased region" description="Acidic residues" evidence="1">
    <location>
        <begin position="117"/>
        <end position="127"/>
    </location>
</feature>
<dbReference type="PANTHER" id="PTHR31672:SF13">
    <property type="entry name" value="F-BOX PROTEIN CPR30-LIKE"/>
    <property type="match status" value="1"/>
</dbReference>
<accession>A0A2U1QMY1</accession>
<dbReference type="Pfam" id="PF00646">
    <property type="entry name" value="F-box"/>
    <property type="match status" value="1"/>
</dbReference>
<dbReference type="Proteomes" id="UP000245207">
    <property type="component" value="Unassembled WGS sequence"/>
</dbReference>
<reference evidence="3 4" key="1">
    <citation type="journal article" date="2018" name="Mol. Plant">
        <title>The genome of Artemisia annua provides insight into the evolution of Asteraceae family and artemisinin biosynthesis.</title>
        <authorList>
            <person name="Shen Q."/>
            <person name="Zhang L."/>
            <person name="Liao Z."/>
            <person name="Wang S."/>
            <person name="Yan T."/>
            <person name="Shi P."/>
            <person name="Liu M."/>
            <person name="Fu X."/>
            <person name="Pan Q."/>
            <person name="Wang Y."/>
            <person name="Lv Z."/>
            <person name="Lu X."/>
            <person name="Zhang F."/>
            <person name="Jiang W."/>
            <person name="Ma Y."/>
            <person name="Chen M."/>
            <person name="Hao X."/>
            <person name="Li L."/>
            <person name="Tang Y."/>
            <person name="Lv G."/>
            <person name="Zhou Y."/>
            <person name="Sun X."/>
            <person name="Brodelius P.E."/>
            <person name="Rose J.K.C."/>
            <person name="Tang K."/>
        </authorList>
    </citation>
    <scope>NUCLEOTIDE SEQUENCE [LARGE SCALE GENOMIC DNA]</scope>
    <source>
        <strain evidence="4">cv. Huhao1</strain>
        <tissue evidence="3">Leaf</tissue>
    </source>
</reference>
<dbReference type="InterPro" id="IPR001810">
    <property type="entry name" value="F-box_dom"/>
</dbReference>
<dbReference type="InterPro" id="IPR017451">
    <property type="entry name" value="F-box-assoc_interact_dom"/>
</dbReference>
<evidence type="ECO:0000256" key="1">
    <source>
        <dbReference type="SAM" id="MobiDB-lite"/>
    </source>
</evidence>
<comment type="caution">
    <text evidence="3">The sequence shown here is derived from an EMBL/GenBank/DDBJ whole genome shotgun (WGS) entry which is preliminary data.</text>
</comment>
<keyword evidence="4" id="KW-1185">Reference proteome</keyword>
<dbReference type="OrthoDB" id="5319261at2759"/>
<sequence length="537" mass="61653">MYTFRLKRVKRNEMIRIRRSQEGQENKMSDQQIKSQVLGVSRAFYLGRGRRLSAGSSSSASIASHVPEPPISRSVFARYVAASQLQVQQMYDNFLNNNSNTPPPRPAVLDPSQFLDADQDAPNTDEDVGPSAWRFMDWMPSQIMFDILSRCPVKSLVGRFRCVSKLWCKYVDDFYLAIIHGERDTEEPTPIMFHYTKRHRSLCFHTIDQSGNTDHVFRPKKDPDFEFVRKRPPSRILLRGSCNGLICISEDNGQVITNLTVVHPIKKQCYELPSLPFSLDRDMSQGSCGLCFDSSTNTLKMVCVLLNGIPRSRDPDLVRKNLHTLVHVFGTNSWQEIPQVPSDPISDTAVFANDCLHWFAAFHEMPTVDNGKRVVWFDVKKEEFGLINPPETMSNNRPNRELYSCFYDHLVNINGQVGYYCDTTMEVWVLSHKKEWVLHCQIDEQEFPRGYIKVLGCVNKDGDILIRYTKQDAGKVLFFVYNLKNSVLHESHIVGRGEGYKTDIVMFPNSLFSFHNIITNSSSIKNTCRQKRCCGKF</sequence>
<gene>
    <name evidence="3" type="ORF">CTI12_AA001190</name>
</gene>
<name>A0A2U1QMY1_ARTAN</name>
<evidence type="ECO:0000259" key="2">
    <source>
        <dbReference type="SMART" id="SM00256"/>
    </source>
</evidence>
<dbReference type="InterPro" id="IPR036047">
    <property type="entry name" value="F-box-like_dom_sf"/>
</dbReference>
<dbReference type="SMART" id="SM00256">
    <property type="entry name" value="FBOX"/>
    <property type="match status" value="1"/>
</dbReference>
<dbReference type="InterPro" id="IPR050796">
    <property type="entry name" value="SCF_F-box_component"/>
</dbReference>
<feature type="region of interest" description="Disordered" evidence="1">
    <location>
        <begin position="94"/>
        <end position="127"/>
    </location>
</feature>
<dbReference type="InterPro" id="IPR013187">
    <property type="entry name" value="F-box-assoc_dom_typ3"/>
</dbReference>
<dbReference type="PANTHER" id="PTHR31672">
    <property type="entry name" value="BNACNNG10540D PROTEIN"/>
    <property type="match status" value="1"/>
</dbReference>
<feature type="domain" description="F-box" evidence="2">
    <location>
        <begin position="139"/>
        <end position="180"/>
    </location>
</feature>